<proteinExistence type="predicted"/>
<feature type="transmembrane region" description="Helical" evidence="1">
    <location>
        <begin position="36"/>
        <end position="54"/>
    </location>
</feature>
<keyword evidence="1" id="KW-1133">Transmembrane helix</keyword>
<feature type="transmembrane region" description="Helical" evidence="1">
    <location>
        <begin position="165"/>
        <end position="186"/>
    </location>
</feature>
<protein>
    <submittedName>
        <fullName evidence="2">Nucleoside recognition protein</fullName>
    </submittedName>
</protein>
<keyword evidence="3" id="KW-1185">Reference proteome</keyword>
<feature type="transmembrane region" description="Helical" evidence="1">
    <location>
        <begin position="133"/>
        <end position="153"/>
    </location>
</feature>
<dbReference type="Proteomes" id="UP000652847">
    <property type="component" value="Unassembled WGS sequence"/>
</dbReference>
<reference evidence="2 3" key="1">
    <citation type="submission" date="2020-08" db="EMBL/GenBank/DDBJ databases">
        <title>Genome public.</title>
        <authorList>
            <person name="Liu C."/>
            <person name="Sun Q."/>
        </authorList>
    </citation>
    <scope>NUCLEOTIDE SEQUENCE [LARGE SCALE GENOMIC DNA]</scope>
    <source>
        <strain evidence="2 3">BX17</strain>
    </source>
</reference>
<name>A0A8I0DPQ5_9FIRM</name>
<evidence type="ECO:0000313" key="3">
    <source>
        <dbReference type="Proteomes" id="UP000652847"/>
    </source>
</evidence>
<gene>
    <name evidence="2" type="ORF">H8S54_02075</name>
</gene>
<dbReference type="AlphaFoldDB" id="A0A8I0DPQ5"/>
<accession>A0A8I0DPQ5</accession>
<keyword evidence="1" id="KW-0812">Transmembrane</keyword>
<comment type="caution">
    <text evidence="2">The sequence shown here is derived from an EMBL/GenBank/DDBJ whole genome shotgun (WGS) entry which is preliminary data.</text>
</comment>
<sequence>MMNYLWGGMLLLGVIYGAFAGTLDGVTEAIINSAKEAVNLVIAIAGITAFWTGIMKIAEQAGLVEKLARRIQPLLRFLFPELKNQEKANYYISLNFLSNFLGLSHASTSSGLLAFQELDRLNGYSTIASKSMCTFLIINVSSLQLLPINMIAYRAQYGSPNPAAIVGPAIFATGMSTLAAVIFCRIMNGKK</sequence>
<keyword evidence="1" id="KW-0472">Membrane</keyword>
<dbReference type="RefSeq" id="WP_186900796.1">
    <property type="nucleotide sequence ID" value="NZ_JACOOT010000004.1"/>
</dbReference>
<dbReference type="EMBL" id="JACOOT010000004">
    <property type="protein sequence ID" value="MBC5649940.1"/>
    <property type="molecule type" value="Genomic_DNA"/>
</dbReference>
<evidence type="ECO:0000313" key="2">
    <source>
        <dbReference type="EMBL" id="MBC5649940.1"/>
    </source>
</evidence>
<organism evidence="2 3">
    <name type="scientific">Blautia segnis</name>
    <dbReference type="NCBI Taxonomy" id="2763030"/>
    <lineage>
        <taxon>Bacteria</taxon>
        <taxon>Bacillati</taxon>
        <taxon>Bacillota</taxon>
        <taxon>Clostridia</taxon>
        <taxon>Lachnospirales</taxon>
        <taxon>Lachnospiraceae</taxon>
        <taxon>Blautia</taxon>
    </lineage>
</organism>
<evidence type="ECO:0000256" key="1">
    <source>
        <dbReference type="SAM" id="Phobius"/>
    </source>
</evidence>